<dbReference type="Pfam" id="PF02826">
    <property type="entry name" value="2-Hacid_dh_C"/>
    <property type="match status" value="1"/>
</dbReference>
<dbReference type="EMBL" id="VBUI01000023">
    <property type="protein sequence ID" value="TLF47799.1"/>
    <property type="molecule type" value="Genomic_DNA"/>
</dbReference>
<dbReference type="Gene3D" id="3.40.50.720">
    <property type="entry name" value="NAD(P)-binding Rossmann-like Domain"/>
    <property type="match status" value="2"/>
</dbReference>
<dbReference type="GO" id="GO:0051287">
    <property type="term" value="F:NAD binding"/>
    <property type="evidence" value="ECO:0007669"/>
    <property type="project" value="InterPro"/>
</dbReference>
<organism evidence="7 8">
    <name type="scientific">Halomonas urmiana</name>
    <dbReference type="NCBI Taxonomy" id="490901"/>
    <lineage>
        <taxon>Bacteria</taxon>
        <taxon>Pseudomonadati</taxon>
        <taxon>Pseudomonadota</taxon>
        <taxon>Gammaproteobacteria</taxon>
        <taxon>Oceanospirillales</taxon>
        <taxon>Halomonadaceae</taxon>
        <taxon>Halomonas</taxon>
    </lineage>
</organism>
<keyword evidence="2 4" id="KW-0560">Oxidoreductase</keyword>
<dbReference type="Proteomes" id="UP000306973">
    <property type="component" value="Unassembled WGS sequence"/>
</dbReference>
<dbReference type="Pfam" id="PF00389">
    <property type="entry name" value="2-Hacid_dh"/>
    <property type="match status" value="1"/>
</dbReference>
<evidence type="ECO:0000259" key="6">
    <source>
        <dbReference type="Pfam" id="PF02826"/>
    </source>
</evidence>
<dbReference type="PROSITE" id="PS00671">
    <property type="entry name" value="D_2_HYDROXYACID_DH_3"/>
    <property type="match status" value="1"/>
</dbReference>
<dbReference type="PANTHER" id="PTHR42789">
    <property type="entry name" value="D-ISOMER SPECIFIC 2-HYDROXYACID DEHYDROGENASE FAMILY PROTEIN (AFU_ORTHOLOGUE AFUA_6G10090)"/>
    <property type="match status" value="1"/>
</dbReference>
<evidence type="ECO:0000256" key="2">
    <source>
        <dbReference type="ARBA" id="ARBA00023002"/>
    </source>
</evidence>
<dbReference type="InterPro" id="IPR029753">
    <property type="entry name" value="D-isomer_DH_CS"/>
</dbReference>
<proteinExistence type="inferred from homology"/>
<dbReference type="GO" id="GO:0016616">
    <property type="term" value="F:oxidoreductase activity, acting on the CH-OH group of donors, NAD or NADP as acceptor"/>
    <property type="evidence" value="ECO:0007669"/>
    <property type="project" value="InterPro"/>
</dbReference>
<keyword evidence="8" id="KW-1185">Reference proteome</keyword>
<protein>
    <submittedName>
        <fullName evidence="7">Hydroxyacid dehydrogenase</fullName>
    </submittedName>
</protein>
<gene>
    <name evidence="7" type="ORF">FEI13_14540</name>
</gene>
<dbReference type="FunFam" id="3.40.50.720:FF:000203">
    <property type="entry name" value="D-3-phosphoglycerate dehydrogenase (SerA)"/>
    <property type="match status" value="1"/>
</dbReference>
<feature type="domain" description="D-isomer specific 2-hydroxyacid dehydrogenase NAD-binding" evidence="6">
    <location>
        <begin position="110"/>
        <end position="283"/>
    </location>
</feature>
<dbReference type="PROSITE" id="PS00670">
    <property type="entry name" value="D_2_HYDROXYACID_DH_2"/>
    <property type="match status" value="1"/>
</dbReference>
<evidence type="ECO:0000256" key="4">
    <source>
        <dbReference type="RuleBase" id="RU003719"/>
    </source>
</evidence>
<name>A0A5R8MDP5_9GAMM</name>
<dbReference type="SUPFAM" id="SSF51735">
    <property type="entry name" value="NAD(P)-binding Rossmann-fold domains"/>
    <property type="match status" value="1"/>
</dbReference>
<dbReference type="InterPro" id="IPR006140">
    <property type="entry name" value="D-isomer_DH_NAD-bd"/>
</dbReference>
<accession>A0A5R8MDP5</accession>
<evidence type="ECO:0000313" key="7">
    <source>
        <dbReference type="EMBL" id="TLF47799.1"/>
    </source>
</evidence>
<dbReference type="AlphaFoldDB" id="A0A5R8MDP5"/>
<comment type="similarity">
    <text evidence="1 4">Belongs to the D-isomer specific 2-hydroxyacid dehydrogenase family.</text>
</comment>
<sequence>MVKIVISEFMDEGAAASLEDRFEVIFDSGLVEDRRALLAAVAEADAIIVRNRTQVDAELLAAAPHLKVVGRLGVGLDNIDLAACEARGVTVKPAHGGNGSSVAEYVLTGALMLRRRAYFASQAMQSGEWPRQALIGREVAGSTLGLVGFGAIARETARRALALDMRVAAFDPHLAADAPEWAGVNRHENLDALVASADVVSLHVPLTEATHHLIDAAALARMKSDAVLINAARGGIVDEVALAVVLRQGRLAGAMLDVFEQEPLPAGSALVGVPNLILTPHIAGVTEESNARISQMTADNVRAVLMHQKTTEEQV</sequence>
<dbReference type="InterPro" id="IPR036291">
    <property type="entry name" value="NAD(P)-bd_dom_sf"/>
</dbReference>
<dbReference type="CDD" id="cd12173">
    <property type="entry name" value="PGDH_4"/>
    <property type="match status" value="1"/>
</dbReference>
<dbReference type="PANTHER" id="PTHR42789:SF1">
    <property type="entry name" value="D-ISOMER SPECIFIC 2-HYDROXYACID DEHYDROGENASE FAMILY PROTEIN (AFU_ORTHOLOGUE AFUA_6G10090)"/>
    <property type="match status" value="1"/>
</dbReference>
<dbReference type="InterPro" id="IPR006139">
    <property type="entry name" value="D-isomer_2_OHA_DH_cat_dom"/>
</dbReference>
<reference evidence="7 8" key="1">
    <citation type="journal article" date="2007" name="Int. J. Syst. Evol. Microbiol.">
        <title>Halomonas saccharevitans sp. nov., Halomonas arcis sp. nov. and Halomonas subterranea sp. nov., halophilic bacteria isolated from hypersaline environments of China.</title>
        <authorList>
            <person name="Xu X.W."/>
            <person name="Wu Y.H."/>
            <person name="Zhou Z."/>
            <person name="Wang C.S."/>
            <person name="Zhou Y.G."/>
            <person name="Zhang H.B."/>
            <person name="Wang Y."/>
            <person name="Wu M."/>
        </authorList>
    </citation>
    <scope>NUCLEOTIDE SEQUENCE [LARGE SCALE GENOMIC DNA]</scope>
    <source>
        <strain evidence="7 8">TBZ3</strain>
    </source>
</reference>
<dbReference type="SUPFAM" id="SSF52283">
    <property type="entry name" value="Formate/glycerate dehydrogenase catalytic domain-like"/>
    <property type="match status" value="1"/>
</dbReference>
<keyword evidence="3" id="KW-0520">NAD</keyword>
<dbReference type="InterPro" id="IPR050857">
    <property type="entry name" value="D-2-hydroxyacid_DH"/>
</dbReference>
<comment type="caution">
    <text evidence="7">The sequence shown here is derived from an EMBL/GenBank/DDBJ whole genome shotgun (WGS) entry which is preliminary data.</text>
</comment>
<dbReference type="OrthoDB" id="9805416at2"/>
<feature type="domain" description="D-isomer specific 2-hydroxyacid dehydrogenase catalytic" evidence="5">
    <location>
        <begin position="5"/>
        <end position="310"/>
    </location>
</feature>
<evidence type="ECO:0000313" key="8">
    <source>
        <dbReference type="Proteomes" id="UP000306973"/>
    </source>
</evidence>
<evidence type="ECO:0000259" key="5">
    <source>
        <dbReference type="Pfam" id="PF00389"/>
    </source>
</evidence>
<evidence type="ECO:0000256" key="1">
    <source>
        <dbReference type="ARBA" id="ARBA00005854"/>
    </source>
</evidence>
<evidence type="ECO:0000256" key="3">
    <source>
        <dbReference type="ARBA" id="ARBA00023027"/>
    </source>
</evidence>
<dbReference type="RefSeq" id="WP_138182241.1">
    <property type="nucleotide sequence ID" value="NZ_VBUI01000023.1"/>
</dbReference>